<evidence type="ECO:0000313" key="4">
    <source>
        <dbReference type="RefSeq" id="XP_022103540.1"/>
    </source>
</evidence>
<sequence length="122" mass="13265">MAVGRALLFLLMVSALVSPLISPVSTSYTKPCLPGWVLFNDHCYRVTPEKLTFNAAEAFCQGFAHRNGRGHLASVRNNQENGFIVNLASSSWTTATGGAVWIGLVNVRGFRRFYSSEIVGNG</sequence>
<dbReference type="InterPro" id="IPR050111">
    <property type="entry name" value="C-type_lectin/snaclec_domain"/>
</dbReference>
<feature type="chain" id="PRO_5034674005" evidence="1">
    <location>
        <begin position="27"/>
        <end position="122"/>
    </location>
</feature>
<organism evidence="3 4">
    <name type="scientific">Acanthaster planci</name>
    <name type="common">Crown-of-thorns starfish</name>
    <dbReference type="NCBI Taxonomy" id="133434"/>
    <lineage>
        <taxon>Eukaryota</taxon>
        <taxon>Metazoa</taxon>
        <taxon>Echinodermata</taxon>
        <taxon>Eleutherozoa</taxon>
        <taxon>Asterozoa</taxon>
        <taxon>Asteroidea</taxon>
        <taxon>Valvatacea</taxon>
        <taxon>Valvatida</taxon>
        <taxon>Acanthasteridae</taxon>
        <taxon>Acanthaster</taxon>
    </lineage>
</organism>
<evidence type="ECO:0000313" key="3">
    <source>
        <dbReference type="Proteomes" id="UP000694845"/>
    </source>
</evidence>
<feature type="domain" description="C-type lectin" evidence="2">
    <location>
        <begin position="39"/>
        <end position="104"/>
    </location>
</feature>
<dbReference type="InterPro" id="IPR001304">
    <property type="entry name" value="C-type_lectin-like"/>
</dbReference>
<name>A0A8B7ZFA7_ACAPL</name>
<dbReference type="PANTHER" id="PTHR22803">
    <property type="entry name" value="MANNOSE, PHOSPHOLIPASE, LECTIN RECEPTOR RELATED"/>
    <property type="match status" value="1"/>
</dbReference>
<gene>
    <name evidence="4" type="primary">LOC110986182</name>
</gene>
<evidence type="ECO:0000259" key="2">
    <source>
        <dbReference type="PROSITE" id="PS50041"/>
    </source>
</evidence>
<keyword evidence="3" id="KW-1185">Reference proteome</keyword>
<evidence type="ECO:0000256" key="1">
    <source>
        <dbReference type="SAM" id="SignalP"/>
    </source>
</evidence>
<dbReference type="GeneID" id="110986182"/>
<accession>A0A8B7ZFA7</accession>
<reference evidence="4" key="1">
    <citation type="submission" date="2025-08" db="UniProtKB">
        <authorList>
            <consortium name="RefSeq"/>
        </authorList>
    </citation>
    <scope>IDENTIFICATION</scope>
</reference>
<dbReference type="OrthoDB" id="441660at2759"/>
<dbReference type="InterPro" id="IPR016187">
    <property type="entry name" value="CTDL_fold"/>
</dbReference>
<proteinExistence type="predicted"/>
<dbReference type="AlphaFoldDB" id="A0A8B7ZFA7"/>
<dbReference type="SUPFAM" id="SSF56436">
    <property type="entry name" value="C-type lectin-like"/>
    <property type="match status" value="1"/>
</dbReference>
<dbReference type="RefSeq" id="XP_022103540.1">
    <property type="nucleotide sequence ID" value="XM_022247848.1"/>
</dbReference>
<protein>
    <submittedName>
        <fullName evidence="4">Alpha-N-acetylgalactosamine-specific lectin-like</fullName>
    </submittedName>
</protein>
<keyword evidence="1" id="KW-0732">Signal</keyword>
<dbReference type="Gene3D" id="3.10.100.10">
    <property type="entry name" value="Mannose-Binding Protein A, subunit A"/>
    <property type="match status" value="1"/>
</dbReference>
<dbReference type="PROSITE" id="PS50041">
    <property type="entry name" value="C_TYPE_LECTIN_2"/>
    <property type="match status" value="1"/>
</dbReference>
<dbReference type="KEGG" id="aplc:110986182"/>
<dbReference type="Proteomes" id="UP000694845">
    <property type="component" value="Unplaced"/>
</dbReference>
<dbReference type="InterPro" id="IPR016186">
    <property type="entry name" value="C-type_lectin-like/link_sf"/>
</dbReference>
<feature type="signal peptide" evidence="1">
    <location>
        <begin position="1"/>
        <end position="26"/>
    </location>
</feature>